<comment type="caution">
    <text evidence="2">The sequence shown here is derived from an EMBL/GenBank/DDBJ whole genome shotgun (WGS) entry which is preliminary data.</text>
</comment>
<feature type="compositionally biased region" description="Low complexity" evidence="1">
    <location>
        <begin position="45"/>
        <end position="64"/>
    </location>
</feature>
<dbReference type="EMBL" id="RBKT01000001">
    <property type="protein sequence ID" value="RKR89359.1"/>
    <property type="molecule type" value="Genomic_DNA"/>
</dbReference>
<evidence type="ECO:0008006" key="4">
    <source>
        <dbReference type="Google" id="ProtNLM"/>
    </source>
</evidence>
<accession>A0A495JMU8</accession>
<protein>
    <recommendedName>
        <fullName evidence="4">Lipoprotein</fullName>
    </recommendedName>
</protein>
<dbReference type="RefSeq" id="WP_246017112.1">
    <property type="nucleotide sequence ID" value="NZ_RBKT01000001.1"/>
</dbReference>
<dbReference type="PROSITE" id="PS51257">
    <property type="entry name" value="PROKAR_LIPOPROTEIN"/>
    <property type="match status" value="1"/>
</dbReference>
<organism evidence="2 3">
    <name type="scientific">Micromonospora pisi</name>
    <dbReference type="NCBI Taxonomy" id="589240"/>
    <lineage>
        <taxon>Bacteria</taxon>
        <taxon>Bacillati</taxon>
        <taxon>Actinomycetota</taxon>
        <taxon>Actinomycetes</taxon>
        <taxon>Micromonosporales</taxon>
        <taxon>Micromonosporaceae</taxon>
        <taxon>Micromonospora</taxon>
    </lineage>
</organism>
<evidence type="ECO:0000313" key="2">
    <source>
        <dbReference type="EMBL" id="RKR89359.1"/>
    </source>
</evidence>
<sequence>MLRAPLPHTAVARRLVAGGLLLGSLVLAGCGTPPELRQPPGSRLPSPSAATPTPSVPATPVVPSRTLEPTRTPGFGEATAVACQGRPSGDQVVALLRRSSSLIPGGIQATVPAPGPLCAGTWQYTVVQVANREPLQVVSKGSATSLTLVTAGTDVCSIPVRTEAPAGIRTAACEAPPALPGGYTTPPPVPGA</sequence>
<dbReference type="Proteomes" id="UP000277671">
    <property type="component" value="Unassembled WGS sequence"/>
</dbReference>
<reference evidence="2 3" key="1">
    <citation type="submission" date="2018-10" db="EMBL/GenBank/DDBJ databases">
        <title>Sequencing the genomes of 1000 actinobacteria strains.</title>
        <authorList>
            <person name="Klenk H.-P."/>
        </authorList>
    </citation>
    <scope>NUCLEOTIDE SEQUENCE [LARGE SCALE GENOMIC DNA]</scope>
    <source>
        <strain evidence="2 3">DSM 45175</strain>
    </source>
</reference>
<dbReference type="AlphaFoldDB" id="A0A495JMU8"/>
<name>A0A495JMU8_9ACTN</name>
<feature type="region of interest" description="Disordered" evidence="1">
    <location>
        <begin position="33"/>
        <end position="71"/>
    </location>
</feature>
<keyword evidence="3" id="KW-1185">Reference proteome</keyword>
<proteinExistence type="predicted"/>
<evidence type="ECO:0000313" key="3">
    <source>
        <dbReference type="Proteomes" id="UP000277671"/>
    </source>
</evidence>
<evidence type="ECO:0000256" key="1">
    <source>
        <dbReference type="SAM" id="MobiDB-lite"/>
    </source>
</evidence>
<gene>
    <name evidence="2" type="ORF">BDK92_3703</name>
</gene>